<proteinExistence type="predicted"/>
<dbReference type="PANTHER" id="PTHR47739">
    <property type="entry name" value="TRNA1(VAL) (ADENINE(37)-N6)-METHYLTRANSFERASE"/>
    <property type="match status" value="1"/>
</dbReference>
<dbReference type="Gene3D" id="3.40.50.150">
    <property type="entry name" value="Vaccinia Virus protein VP39"/>
    <property type="match status" value="1"/>
</dbReference>
<evidence type="ECO:0000259" key="1">
    <source>
        <dbReference type="Pfam" id="PF05175"/>
    </source>
</evidence>
<accession>A0ABR7ITE0</accession>
<dbReference type="GO" id="GO:0032259">
    <property type="term" value="P:methylation"/>
    <property type="evidence" value="ECO:0007669"/>
    <property type="project" value="UniProtKB-KW"/>
</dbReference>
<sequence>MFEYQLERLNRNIVVCVTPEHKFGTDAFLLANFASPRRKDLVCDLGTGCGIIPFIWCKRHKPKEIWGVEIQPQGIEQFQIGLDHSTVEPVIHPVCGDLKQLSGMPFGQFDLVTCNPPYFSNGAGFLSEMSAEQVARHETRCTIQDVCQSAVKLLKYGGKLCICQRPERLADTICSMREAGLEPKRLRMVAKYPDSTPWLFLLEGKKGSKPFLQVMPTLGIYEGEEFSQEMQKIYDWEAE</sequence>
<keyword evidence="3" id="KW-1185">Reference proteome</keyword>
<dbReference type="Proteomes" id="UP000649151">
    <property type="component" value="Unassembled WGS sequence"/>
</dbReference>
<reference evidence="2 3" key="1">
    <citation type="submission" date="2020-08" db="EMBL/GenBank/DDBJ databases">
        <title>Genome public.</title>
        <authorList>
            <person name="Liu C."/>
            <person name="Sun Q."/>
        </authorList>
    </citation>
    <scope>NUCLEOTIDE SEQUENCE [LARGE SCALE GENOMIC DNA]</scope>
    <source>
        <strain evidence="2 3">NSJ-27</strain>
    </source>
</reference>
<protein>
    <submittedName>
        <fullName evidence="2">Methyltransferase</fullName>
    </submittedName>
</protein>
<comment type="caution">
    <text evidence="2">The sequence shown here is derived from an EMBL/GenBank/DDBJ whole genome shotgun (WGS) entry which is preliminary data.</text>
</comment>
<dbReference type="InterPro" id="IPR050210">
    <property type="entry name" value="tRNA_Adenine-N(6)_MTase"/>
</dbReference>
<feature type="domain" description="Methyltransferase small" evidence="1">
    <location>
        <begin position="27"/>
        <end position="162"/>
    </location>
</feature>
<evidence type="ECO:0000313" key="2">
    <source>
        <dbReference type="EMBL" id="MBC5788419.1"/>
    </source>
</evidence>
<organism evidence="2 3">
    <name type="scientific">Clostridium facile</name>
    <dbReference type="NCBI Taxonomy" id="2763035"/>
    <lineage>
        <taxon>Bacteria</taxon>
        <taxon>Bacillati</taxon>
        <taxon>Bacillota</taxon>
        <taxon>Clostridia</taxon>
        <taxon>Eubacteriales</taxon>
        <taxon>Clostridiaceae</taxon>
        <taxon>Clostridium</taxon>
    </lineage>
</organism>
<keyword evidence="2" id="KW-0808">Transferase</keyword>
<dbReference type="PANTHER" id="PTHR47739:SF1">
    <property type="entry name" value="TRNA1(VAL) (ADENINE(37)-N6)-METHYLTRANSFERASE"/>
    <property type="match status" value="1"/>
</dbReference>
<dbReference type="InterPro" id="IPR029063">
    <property type="entry name" value="SAM-dependent_MTases_sf"/>
</dbReference>
<keyword evidence="2" id="KW-0489">Methyltransferase</keyword>
<evidence type="ECO:0000313" key="3">
    <source>
        <dbReference type="Proteomes" id="UP000649151"/>
    </source>
</evidence>
<dbReference type="InterPro" id="IPR007848">
    <property type="entry name" value="Small_mtfrase_dom"/>
</dbReference>
<dbReference type="CDD" id="cd02440">
    <property type="entry name" value="AdoMet_MTases"/>
    <property type="match status" value="1"/>
</dbReference>
<dbReference type="Pfam" id="PF05175">
    <property type="entry name" value="MTS"/>
    <property type="match status" value="1"/>
</dbReference>
<dbReference type="EMBL" id="JACOQK010000001">
    <property type="protein sequence ID" value="MBC5788419.1"/>
    <property type="molecule type" value="Genomic_DNA"/>
</dbReference>
<dbReference type="GO" id="GO:0008168">
    <property type="term" value="F:methyltransferase activity"/>
    <property type="evidence" value="ECO:0007669"/>
    <property type="project" value="UniProtKB-KW"/>
</dbReference>
<dbReference type="SUPFAM" id="SSF53335">
    <property type="entry name" value="S-adenosyl-L-methionine-dependent methyltransferases"/>
    <property type="match status" value="1"/>
</dbReference>
<dbReference type="RefSeq" id="WP_186996956.1">
    <property type="nucleotide sequence ID" value="NZ_JACOQK010000001.1"/>
</dbReference>
<gene>
    <name evidence="2" type="ORF">H8Z77_10425</name>
</gene>
<name>A0ABR7ITE0_9CLOT</name>